<keyword evidence="3 5" id="KW-0067">ATP-binding</keyword>
<dbReference type="OrthoDB" id="9785080at2"/>
<proteinExistence type="predicted"/>
<dbReference type="Gene3D" id="3.40.50.300">
    <property type="entry name" value="P-loop containing nucleotide triphosphate hydrolases"/>
    <property type="match status" value="1"/>
</dbReference>
<dbReference type="SMART" id="SM00382">
    <property type="entry name" value="AAA"/>
    <property type="match status" value="1"/>
</dbReference>
<dbReference type="RefSeq" id="WP_105044695.1">
    <property type="nucleotide sequence ID" value="NZ_MQWA01000001.1"/>
</dbReference>
<evidence type="ECO:0000256" key="1">
    <source>
        <dbReference type="ARBA" id="ARBA00022448"/>
    </source>
</evidence>
<dbReference type="Pfam" id="PF00005">
    <property type="entry name" value="ABC_tran"/>
    <property type="match status" value="1"/>
</dbReference>
<comment type="caution">
    <text evidence="5">The sequence shown here is derived from an EMBL/GenBank/DDBJ whole genome shotgun (WGS) entry which is preliminary data.</text>
</comment>
<dbReference type="PROSITE" id="PS50893">
    <property type="entry name" value="ABC_TRANSPORTER_2"/>
    <property type="match status" value="1"/>
</dbReference>
<dbReference type="InterPro" id="IPR003593">
    <property type="entry name" value="AAA+_ATPase"/>
</dbReference>
<dbReference type="GO" id="GO:0016887">
    <property type="term" value="F:ATP hydrolysis activity"/>
    <property type="evidence" value="ECO:0007669"/>
    <property type="project" value="InterPro"/>
</dbReference>
<dbReference type="SUPFAM" id="SSF52540">
    <property type="entry name" value="P-loop containing nucleoside triphosphate hydrolases"/>
    <property type="match status" value="1"/>
</dbReference>
<dbReference type="EMBL" id="MQWA01000001">
    <property type="protein sequence ID" value="PQJ30170.1"/>
    <property type="molecule type" value="Genomic_DNA"/>
</dbReference>
<evidence type="ECO:0000256" key="3">
    <source>
        <dbReference type="ARBA" id="ARBA00022840"/>
    </source>
</evidence>
<dbReference type="PANTHER" id="PTHR42781">
    <property type="entry name" value="SPERMIDINE/PUTRESCINE IMPORT ATP-BINDING PROTEIN POTA"/>
    <property type="match status" value="1"/>
</dbReference>
<evidence type="ECO:0000259" key="4">
    <source>
        <dbReference type="PROSITE" id="PS50893"/>
    </source>
</evidence>
<dbReference type="InterPro" id="IPR017871">
    <property type="entry name" value="ABC_transporter-like_CS"/>
</dbReference>
<dbReference type="PROSITE" id="PS00211">
    <property type="entry name" value="ABC_TRANSPORTER_1"/>
    <property type="match status" value="1"/>
</dbReference>
<keyword evidence="2" id="KW-0547">Nucleotide-binding</keyword>
<gene>
    <name evidence="5" type="ORF">BSZ32_17960</name>
</gene>
<accession>A0A2S7U6J4</accession>
<protein>
    <submittedName>
        <fullName evidence="5">ABC transporter ATP-binding protein</fullName>
    </submittedName>
</protein>
<evidence type="ECO:0000256" key="2">
    <source>
        <dbReference type="ARBA" id="ARBA00022741"/>
    </source>
</evidence>
<name>A0A2S7U6J4_9BACT</name>
<dbReference type="InterPro" id="IPR050093">
    <property type="entry name" value="ABC_SmlMolc_Importer"/>
</dbReference>
<feature type="domain" description="ABC transporter" evidence="4">
    <location>
        <begin position="1"/>
        <end position="207"/>
    </location>
</feature>
<keyword evidence="6" id="KW-1185">Reference proteome</keyword>
<reference evidence="5 6" key="1">
    <citation type="submission" date="2016-12" db="EMBL/GenBank/DDBJ databases">
        <title>Study of bacterial adaptation to deep sea.</title>
        <authorList>
            <person name="Song J."/>
            <person name="Yoshizawa S."/>
            <person name="Kogure K."/>
        </authorList>
    </citation>
    <scope>NUCLEOTIDE SEQUENCE [LARGE SCALE GENOMIC DNA]</scope>
    <source>
        <strain evidence="5 6">SAORIC-165</strain>
    </source>
</reference>
<evidence type="ECO:0000313" key="5">
    <source>
        <dbReference type="EMBL" id="PQJ30170.1"/>
    </source>
</evidence>
<dbReference type="InterPro" id="IPR027417">
    <property type="entry name" value="P-loop_NTPase"/>
</dbReference>
<sequence>MLTVQQLSIKSGSFELNSISFDVPTGACVALMGTSGSGKTTIMEAICGLRQITAGKIMLDGRDITKLPPGARHVALVPQDNVLFPHLSVRDHLAFGPSIQKWSSADTKLRVEELAESLGITHLLDRGPDKLSGGESKRVALGRALATRPSLLCLDEALTGLDDDTHAEILDVIKSHISKENITTLHITHSLREAEELADQVIQMAELRSN</sequence>
<dbReference type="GO" id="GO:0005524">
    <property type="term" value="F:ATP binding"/>
    <property type="evidence" value="ECO:0007669"/>
    <property type="project" value="UniProtKB-KW"/>
</dbReference>
<evidence type="ECO:0000313" key="6">
    <source>
        <dbReference type="Proteomes" id="UP000239907"/>
    </source>
</evidence>
<dbReference type="InterPro" id="IPR003439">
    <property type="entry name" value="ABC_transporter-like_ATP-bd"/>
</dbReference>
<dbReference type="AlphaFoldDB" id="A0A2S7U6J4"/>
<keyword evidence="1" id="KW-0813">Transport</keyword>
<dbReference type="PANTHER" id="PTHR42781:SF4">
    <property type="entry name" value="SPERMIDINE_PUTRESCINE IMPORT ATP-BINDING PROTEIN POTA"/>
    <property type="match status" value="1"/>
</dbReference>
<dbReference type="Proteomes" id="UP000239907">
    <property type="component" value="Unassembled WGS sequence"/>
</dbReference>
<organism evidence="5 6">
    <name type="scientific">Rubritalea profundi</name>
    <dbReference type="NCBI Taxonomy" id="1658618"/>
    <lineage>
        <taxon>Bacteria</taxon>
        <taxon>Pseudomonadati</taxon>
        <taxon>Verrucomicrobiota</taxon>
        <taxon>Verrucomicrobiia</taxon>
        <taxon>Verrucomicrobiales</taxon>
        <taxon>Rubritaleaceae</taxon>
        <taxon>Rubritalea</taxon>
    </lineage>
</organism>